<dbReference type="InterPro" id="IPR017871">
    <property type="entry name" value="ABC_transporter-like_CS"/>
</dbReference>
<dbReference type="PATRIC" id="fig|571915.4.peg.3265"/>
<dbReference type="PANTHER" id="PTHR24220:SF685">
    <property type="entry name" value="ABC TRANSPORTER RELATED"/>
    <property type="match status" value="1"/>
</dbReference>
<reference evidence="5 6" key="1">
    <citation type="journal article" date="2015" name="Genome Announc.">
        <title>Complete Genome Sequence of the Type Strain Corynebacterium mustelae DSM 45274, Isolated from Various Tissues of a Male Ferret with Lethal Sepsis.</title>
        <authorList>
            <person name="Ruckert C."/>
            <person name="Eimer J."/>
            <person name="Winkler A."/>
            <person name="Tauch A."/>
        </authorList>
    </citation>
    <scope>NUCLEOTIDE SEQUENCE [LARGE SCALE GENOMIC DNA]</scope>
    <source>
        <strain evidence="5 6">DSM 45274</strain>
    </source>
</reference>
<evidence type="ECO:0000256" key="2">
    <source>
        <dbReference type="ARBA" id="ARBA00022741"/>
    </source>
</evidence>
<keyword evidence="1" id="KW-0813">Transport</keyword>
<protein>
    <submittedName>
        <fullName evidence="5">ABC-type antimicrobial peptide transport system, ATPase component</fullName>
    </submittedName>
</protein>
<dbReference type="RefSeq" id="WP_083987640.1">
    <property type="nucleotide sequence ID" value="NZ_CP011542.1"/>
</dbReference>
<dbReference type="AlphaFoldDB" id="A0A0G3H3J8"/>
<dbReference type="InterPro" id="IPR027417">
    <property type="entry name" value="P-loop_NTPase"/>
</dbReference>
<dbReference type="GO" id="GO:0016887">
    <property type="term" value="F:ATP hydrolysis activity"/>
    <property type="evidence" value="ECO:0007669"/>
    <property type="project" value="InterPro"/>
</dbReference>
<dbReference type="KEGG" id="cmv:CMUST_15205"/>
<proteinExistence type="predicted"/>
<dbReference type="PROSITE" id="PS50893">
    <property type="entry name" value="ABC_TRANSPORTER_2"/>
    <property type="match status" value="1"/>
</dbReference>
<dbReference type="Proteomes" id="UP000035199">
    <property type="component" value="Chromosome"/>
</dbReference>
<evidence type="ECO:0000259" key="4">
    <source>
        <dbReference type="PROSITE" id="PS50893"/>
    </source>
</evidence>
<dbReference type="SMART" id="SM00382">
    <property type="entry name" value="AAA"/>
    <property type="match status" value="1"/>
</dbReference>
<dbReference type="PROSITE" id="PS00211">
    <property type="entry name" value="ABC_TRANSPORTER_1"/>
    <property type="match status" value="1"/>
</dbReference>
<dbReference type="PANTHER" id="PTHR24220">
    <property type="entry name" value="IMPORT ATP-BINDING PROTEIN"/>
    <property type="match status" value="1"/>
</dbReference>
<dbReference type="InterPro" id="IPR003593">
    <property type="entry name" value="AAA+_ATPase"/>
</dbReference>
<dbReference type="GO" id="GO:0005886">
    <property type="term" value="C:plasma membrane"/>
    <property type="evidence" value="ECO:0007669"/>
    <property type="project" value="TreeGrafter"/>
</dbReference>
<evidence type="ECO:0000313" key="5">
    <source>
        <dbReference type="EMBL" id="AKK07330.1"/>
    </source>
</evidence>
<dbReference type="InterPro" id="IPR003439">
    <property type="entry name" value="ABC_transporter-like_ATP-bd"/>
</dbReference>
<dbReference type="STRING" id="571915.CMUST_15205"/>
<evidence type="ECO:0000313" key="6">
    <source>
        <dbReference type="Proteomes" id="UP000035199"/>
    </source>
</evidence>
<dbReference type="InterPro" id="IPR017911">
    <property type="entry name" value="MacB-like_ATP-bd"/>
</dbReference>
<keyword evidence="3" id="KW-0067">ATP-binding</keyword>
<feature type="domain" description="ABC transporter" evidence="4">
    <location>
        <begin position="15"/>
        <end position="239"/>
    </location>
</feature>
<dbReference type="Gene3D" id="3.40.50.300">
    <property type="entry name" value="P-loop containing nucleotide triphosphate hydrolases"/>
    <property type="match status" value="1"/>
</dbReference>
<organism evidence="5 6">
    <name type="scientific">Corynebacterium mustelae</name>
    <dbReference type="NCBI Taxonomy" id="571915"/>
    <lineage>
        <taxon>Bacteria</taxon>
        <taxon>Bacillati</taxon>
        <taxon>Actinomycetota</taxon>
        <taxon>Actinomycetes</taxon>
        <taxon>Mycobacteriales</taxon>
        <taxon>Corynebacteriaceae</taxon>
        <taxon>Corynebacterium</taxon>
    </lineage>
</organism>
<dbReference type="GO" id="GO:0022857">
    <property type="term" value="F:transmembrane transporter activity"/>
    <property type="evidence" value="ECO:0007669"/>
    <property type="project" value="TreeGrafter"/>
</dbReference>
<name>A0A0G3H3J8_9CORY</name>
<reference evidence="6" key="2">
    <citation type="submission" date="2015-05" db="EMBL/GenBank/DDBJ databases">
        <title>Complete genome sequence of Corynebacterium mustelae DSM 45274, isolated from various tissues of a male ferret with lethal sepsis.</title>
        <authorList>
            <person name="Ruckert C."/>
            <person name="Albersmeier A."/>
            <person name="Winkler A."/>
            <person name="Tauch A."/>
        </authorList>
    </citation>
    <scope>NUCLEOTIDE SEQUENCE [LARGE SCALE GENOMIC DNA]</scope>
    <source>
        <strain evidence="6">DSM 45274</strain>
    </source>
</reference>
<dbReference type="InterPro" id="IPR015854">
    <property type="entry name" value="ABC_transpr_LolD-like"/>
</dbReference>
<dbReference type="GO" id="GO:0005524">
    <property type="term" value="F:ATP binding"/>
    <property type="evidence" value="ECO:0007669"/>
    <property type="project" value="UniProtKB-KW"/>
</dbReference>
<evidence type="ECO:0000256" key="3">
    <source>
        <dbReference type="ARBA" id="ARBA00022840"/>
    </source>
</evidence>
<gene>
    <name evidence="5" type="ORF">CMUST_15205</name>
</gene>
<dbReference type="Pfam" id="PF00005">
    <property type="entry name" value="ABC_tran"/>
    <property type="match status" value="1"/>
</dbReference>
<keyword evidence="2" id="KW-0547">Nucleotide-binding</keyword>
<keyword evidence="6" id="KW-1185">Reference proteome</keyword>
<sequence length="239" mass="25599">MVASTALYDATAAAMELRDVSMVFPDGDQQVTALNHVSLALQPGTLTALVGESGSGKSTFLSVAATLLRPTSGTVLLQGQDITAYGDDSLARLRREKIGIVFQSPNMLASLTVREQLLVTDHIRGLRGRELKKRKARADELLAAVGLPGYGDRKATKLSGGQRQRVNIARALMGSPAVLLADEPTSALDHRLSQEIVELLRTVTDEFQLATLLITHDRSQLAVADTVAKMLDGTLSIQN</sequence>
<dbReference type="CDD" id="cd03255">
    <property type="entry name" value="ABC_MJ0796_LolCDE_FtsE"/>
    <property type="match status" value="1"/>
</dbReference>
<dbReference type="SUPFAM" id="SSF52540">
    <property type="entry name" value="P-loop containing nucleoside triphosphate hydrolases"/>
    <property type="match status" value="1"/>
</dbReference>
<accession>A0A0G3H3J8</accession>
<dbReference type="EMBL" id="CP011542">
    <property type="protein sequence ID" value="AKK07330.1"/>
    <property type="molecule type" value="Genomic_DNA"/>
</dbReference>
<evidence type="ECO:0000256" key="1">
    <source>
        <dbReference type="ARBA" id="ARBA00022448"/>
    </source>
</evidence>